<dbReference type="GO" id="GO:0016887">
    <property type="term" value="F:ATP hydrolysis activity"/>
    <property type="evidence" value="ECO:0007669"/>
    <property type="project" value="InterPro"/>
</dbReference>
<evidence type="ECO:0000259" key="1">
    <source>
        <dbReference type="Pfam" id="PF13304"/>
    </source>
</evidence>
<dbReference type="AlphaFoldDB" id="A0A5C6E7Z2"/>
<dbReference type="InterPro" id="IPR014555">
    <property type="entry name" value="RecF-like"/>
</dbReference>
<dbReference type="Pfam" id="PF13304">
    <property type="entry name" value="AAA_21"/>
    <property type="match status" value="1"/>
</dbReference>
<organism evidence="2 3">
    <name type="scientific">Novipirellula aureliae</name>
    <dbReference type="NCBI Taxonomy" id="2527966"/>
    <lineage>
        <taxon>Bacteria</taxon>
        <taxon>Pseudomonadati</taxon>
        <taxon>Planctomycetota</taxon>
        <taxon>Planctomycetia</taxon>
        <taxon>Pirellulales</taxon>
        <taxon>Pirellulaceae</taxon>
        <taxon>Novipirellula</taxon>
    </lineage>
</organism>
<feature type="domain" description="ATPase AAA-type core" evidence="1">
    <location>
        <begin position="27"/>
        <end position="309"/>
    </location>
</feature>
<keyword evidence="3" id="KW-1185">Reference proteome</keyword>
<dbReference type="EMBL" id="SJPY01000001">
    <property type="protein sequence ID" value="TWU44938.1"/>
    <property type="molecule type" value="Genomic_DNA"/>
</dbReference>
<dbReference type="InterPro" id="IPR027417">
    <property type="entry name" value="P-loop_NTPase"/>
</dbReference>
<dbReference type="InterPro" id="IPR003959">
    <property type="entry name" value="ATPase_AAA_core"/>
</dbReference>
<dbReference type="GO" id="GO:0000731">
    <property type="term" value="P:DNA synthesis involved in DNA repair"/>
    <property type="evidence" value="ECO:0007669"/>
    <property type="project" value="TreeGrafter"/>
</dbReference>
<dbReference type="PANTHER" id="PTHR32182">
    <property type="entry name" value="DNA REPLICATION AND REPAIR PROTEIN RECF"/>
    <property type="match status" value="1"/>
</dbReference>
<dbReference type="PIRSF" id="PIRSF029347">
    <property type="entry name" value="RecF"/>
    <property type="match status" value="1"/>
</dbReference>
<protein>
    <recommendedName>
        <fullName evidence="1">ATPase AAA-type core domain-containing protein</fullName>
    </recommendedName>
</protein>
<dbReference type="CDD" id="cd00267">
    <property type="entry name" value="ABC_ATPase"/>
    <property type="match status" value="1"/>
</dbReference>
<reference evidence="2 3" key="1">
    <citation type="submission" date="2019-02" db="EMBL/GenBank/DDBJ databases">
        <title>Deep-cultivation of Planctomycetes and their phenomic and genomic characterization uncovers novel biology.</title>
        <authorList>
            <person name="Wiegand S."/>
            <person name="Jogler M."/>
            <person name="Boedeker C."/>
            <person name="Pinto D."/>
            <person name="Vollmers J."/>
            <person name="Rivas-Marin E."/>
            <person name="Kohn T."/>
            <person name="Peeters S.H."/>
            <person name="Heuer A."/>
            <person name="Rast P."/>
            <person name="Oberbeckmann S."/>
            <person name="Bunk B."/>
            <person name="Jeske O."/>
            <person name="Meyerdierks A."/>
            <person name="Storesund J.E."/>
            <person name="Kallscheuer N."/>
            <person name="Luecker S."/>
            <person name="Lage O.M."/>
            <person name="Pohl T."/>
            <person name="Merkel B.J."/>
            <person name="Hornburger P."/>
            <person name="Mueller R.-W."/>
            <person name="Bruemmer F."/>
            <person name="Labrenz M."/>
            <person name="Spormann A.M."/>
            <person name="Op Den Camp H."/>
            <person name="Overmann J."/>
            <person name="Amann R."/>
            <person name="Jetten M.S.M."/>
            <person name="Mascher T."/>
            <person name="Medema M.H."/>
            <person name="Devos D.P."/>
            <person name="Kaster A.-K."/>
            <person name="Ovreas L."/>
            <person name="Rohde M."/>
            <person name="Galperin M.Y."/>
            <person name="Jogler C."/>
        </authorList>
    </citation>
    <scope>NUCLEOTIDE SEQUENCE [LARGE SCALE GENOMIC DNA]</scope>
    <source>
        <strain evidence="2 3">Q31b</strain>
    </source>
</reference>
<dbReference type="RefSeq" id="WP_146597751.1">
    <property type="nucleotide sequence ID" value="NZ_SJPY01000001.1"/>
</dbReference>
<dbReference type="GO" id="GO:0005524">
    <property type="term" value="F:ATP binding"/>
    <property type="evidence" value="ECO:0007669"/>
    <property type="project" value="InterPro"/>
</dbReference>
<accession>A0A5C6E7Z2</accession>
<dbReference type="OrthoDB" id="9814775at2"/>
<dbReference type="Gene3D" id="3.40.50.300">
    <property type="entry name" value="P-loop containing nucleotide triphosphate hydrolases"/>
    <property type="match status" value="1"/>
</dbReference>
<proteinExistence type="predicted"/>
<evidence type="ECO:0000313" key="2">
    <source>
        <dbReference type="EMBL" id="TWU44938.1"/>
    </source>
</evidence>
<sequence length="361" mass="40176">MSRAIDKISIRGFKSIETLDDFPLSNLNILIGANGAGKSNFVDFFRMLRAIAEGAFQQFVNEHGGGDGFLFLGPKKTGEISARLDFGGNWYRFSLKPTADGSLQLTGEQVGHGSVSAILSAGTRESALSKSKDFKGHWHKTVYESVSNWTVYHFHDTSALAPMRRDQSARDWERLRPDASNIAAFLLQLKTDETGSYELIRDTIRLIAPFFDDFLLRPQTKGNDQFVRLEWQQKGSDFPFQPTQLSDGTIRFICLATALTQPNPPATILIDEPELGLHPYAISMLADLIKSASARTQVIVSTQSATLLDYFEPSDIVVVSRVKGRSNFERLDSNLLSTWLEDYSVGELWQKNVVQGGPTSE</sequence>
<comment type="caution">
    <text evidence="2">The sequence shown here is derived from an EMBL/GenBank/DDBJ whole genome shotgun (WGS) entry which is preliminary data.</text>
</comment>
<name>A0A5C6E7Z2_9BACT</name>
<evidence type="ECO:0000313" key="3">
    <source>
        <dbReference type="Proteomes" id="UP000315471"/>
    </source>
</evidence>
<dbReference type="PANTHER" id="PTHR32182:SF22">
    <property type="entry name" value="ATP-DEPENDENT ENDONUCLEASE, OLD FAMILY-RELATED"/>
    <property type="match status" value="1"/>
</dbReference>
<dbReference type="GO" id="GO:0006302">
    <property type="term" value="P:double-strand break repair"/>
    <property type="evidence" value="ECO:0007669"/>
    <property type="project" value="TreeGrafter"/>
</dbReference>
<gene>
    <name evidence="2" type="ORF">Q31b_01090</name>
</gene>
<dbReference type="Proteomes" id="UP000315471">
    <property type="component" value="Unassembled WGS sequence"/>
</dbReference>
<dbReference type="SUPFAM" id="SSF52540">
    <property type="entry name" value="P-loop containing nucleoside triphosphate hydrolases"/>
    <property type="match status" value="1"/>
</dbReference>